<gene>
    <name evidence="6" type="ORF">SAMN05421720_1083</name>
</gene>
<name>A0A1G7DS45_9PROT</name>
<keyword evidence="7" id="KW-1185">Reference proteome</keyword>
<dbReference type="Proteomes" id="UP000199412">
    <property type="component" value="Unassembled WGS sequence"/>
</dbReference>
<dbReference type="InterPro" id="IPR050109">
    <property type="entry name" value="HTH-type_TetR-like_transc_reg"/>
</dbReference>
<feature type="domain" description="HTH tetR-type" evidence="5">
    <location>
        <begin position="10"/>
        <end position="70"/>
    </location>
</feature>
<dbReference type="InterPro" id="IPR036271">
    <property type="entry name" value="Tet_transcr_reg_TetR-rel_C_sf"/>
</dbReference>
<dbReference type="PROSITE" id="PS50977">
    <property type="entry name" value="HTH_TETR_2"/>
    <property type="match status" value="1"/>
</dbReference>
<dbReference type="RefSeq" id="WP_092786309.1">
    <property type="nucleotide sequence ID" value="NZ_FNAP01000008.1"/>
</dbReference>
<dbReference type="Pfam" id="PF13305">
    <property type="entry name" value="TetR_C_33"/>
    <property type="match status" value="1"/>
</dbReference>
<dbReference type="InterPro" id="IPR009057">
    <property type="entry name" value="Homeodomain-like_sf"/>
</dbReference>
<dbReference type="Gene3D" id="1.10.357.10">
    <property type="entry name" value="Tetracycline Repressor, domain 2"/>
    <property type="match status" value="1"/>
</dbReference>
<protein>
    <submittedName>
        <fullName evidence="6">DNA-binding transcriptional regulator, AcrR family</fullName>
    </submittedName>
</protein>
<dbReference type="GO" id="GO:0003700">
    <property type="term" value="F:DNA-binding transcription factor activity"/>
    <property type="evidence" value="ECO:0007669"/>
    <property type="project" value="TreeGrafter"/>
</dbReference>
<evidence type="ECO:0000313" key="7">
    <source>
        <dbReference type="Proteomes" id="UP000199412"/>
    </source>
</evidence>
<dbReference type="EMBL" id="FNAP01000008">
    <property type="protein sequence ID" value="SDE54349.1"/>
    <property type="molecule type" value="Genomic_DNA"/>
</dbReference>
<organism evidence="6 7">
    <name type="scientific">Rhodospira trueperi</name>
    <dbReference type="NCBI Taxonomy" id="69960"/>
    <lineage>
        <taxon>Bacteria</taxon>
        <taxon>Pseudomonadati</taxon>
        <taxon>Pseudomonadota</taxon>
        <taxon>Alphaproteobacteria</taxon>
        <taxon>Rhodospirillales</taxon>
        <taxon>Rhodospirillaceae</taxon>
        <taxon>Rhodospira</taxon>
    </lineage>
</organism>
<evidence type="ECO:0000313" key="6">
    <source>
        <dbReference type="EMBL" id="SDE54349.1"/>
    </source>
</evidence>
<dbReference type="STRING" id="69960.SAMN05421720_1083"/>
<dbReference type="InterPro" id="IPR025996">
    <property type="entry name" value="MT1864/Rv1816-like_C"/>
</dbReference>
<dbReference type="GO" id="GO:0000976">
    <property type="term" value="F:transcription cis-regulatory region binding"/>
    <property type="evidence" value="ECO:0007669"/>
    <property type="project" value="TreeGrafter"/>
</dbReference>
<proteinExistence type="predicted"/>
<evidence type="ECO:0000256" key="4">
    <source>
        <dbReference type="PROSITE-ProRule" id="PRU00335"/>
    </source>
</evidence>
<keyword evidence="1" id="KW-0805">Transcription regulation</keyword>
<accession>A0A1G7DS45</accession>
<dbReference type="AlphaFoldDB" id="A0A1G7DS45"/>
<feature type="DNA-binding region" description="H-T-H motif" evidence="4">
    <location>
        <begin position="33"/>
        <end position="52"/>
    </location>
</feature>
<dbReference type="SUPFAM" id="SSF48498">
    <property type="entry name" value="Tetracyclin repressor-like, C-terminal domain"/>
    <property type="match status" value="1"/>
</dbReference>
<keyword evidence="3" id="KW-0804">Transcription</keyword>
<evidence type="ECO:0000256" key="2">
    <source>
        <dbReference type="ARBA" id="ARBA00023125"/>
    </source>
</evidence>
<dbReference type="Pfam" id="PF00440">
    <property type="entry name" value="TetR_N"/>
    <property type="match status" value="1"/>
</dbReference>
<dbReference type="OrthoDB" id="9808189at2"/>
<keyword evidence="2 4" id="KW-0238">DNA-binding</keyword>
<evidence type="ECO:0000256" key="1">
    <source>
        <dbReference type="ARBA" id="ARBA00023015"/>
    </source>
</evidence>
<evidence type="ECO:0000256" key="3">
    <source>
        <dbReference type="ARBA" id="ARBA00023163"/>
    </source>
</evidence>
<dbReference type="SUPFAM" id="SSF46689">
    <property type="entry name" value="Homeodomain-like"/>
    <property type="match status" value="1"/>
</dbReference>
<sequence length="214" mass="22816">MARPRKDQALDIRARAITETIRLLSETDARDLTLARVAAAVGCRPPALYGHFRDKNDLLRAVHDAGFAWLYVEKLDVCADTQGDALARLREGGRAYVRFALENPALYRLMFDPPPDSGLDVGPFDSDSDAALKSLGFLRAGIVAAQREGCLPGADPDDIAFTLWSAVHGAVSLLLQGRAPATETDPVVAAEAVVDQVMAFIAATRATTPGGSDA</sequence>
<dbReference type="PANTHER" id="PTHR30055">
    <property type="entry name" value="HTH-TYPE TRANSCRIPTIONAL REGULATOR RUTR"/>
    <property type="match status" value="1"/>
</dbReference>
<dbReference type="InterPro" id="IPR001647">
    <property type="entry name" value="HTH_TetR"/>
</dbReference>
<reference evidence="6 7" key="1">
    <citation type="submission" date="2016-10" db="EMBL/GenBank/DDBJ databases">
        <authorList>
            <person name="de Groot N.N."/>
        </authorList>
    </citation>
    <scope>NUCLEOTIDE SEQUENCE [LARGE SCALE GENOMIC DNA]</scope>
    <source>
        <strain evidence="6 7">ATCC 700224</strain>
    </source>
</reference>
<evidence type="ECO:0000259" key="5">
    <source>
        <dbReference type="PROSITE" id="PS50977"/>
    </source>
</evidence>
<dbReference type="PANTHER" id="PTHR30055:SF234">
    <property type="entry name" value="HTH-TYPE TRANSCRIPTIONAL REGULATOR BETI"/>
    <property type="match status" value="1"/>
</dbReference>